<dbReference type="Proteomes" id="UP000298337">
    <property type="component" value="Unassembled WGS sequence"/>
</dbReference>
<proteinExistence type="predicted"/>
<gene>
    <name evidence="1" type="ORF">EU556_11785</name>
</gene>
<organism evidence="1 2">
    <name type="scientific">Hymenobacter fodinae</name>
    <dbReference type="NCBI Taxonomy" id="2510796"/>
    <lineage>
        <taxon>Bacteria</taxon>
        <taxon>Pseudomonadati</taxon>
        <taxon>Bacteroidota</taxon>
        <taxon>Cytophagia</taxon>
        <taxon>Cytophagales</taxon>
        <taxon>Hymenobacteraceae</taxon>
        <taxon>Hymenobacter</taxon>
    </lineage>
</organism>
<reference evidence="1 2" key="1">
    <citation type="submission" date="2019-04" db="EMBL/GenBank/DDBJ databases">
        <authorList>
            <person name="Feng G."/>
            <person name="Zhang J."/>
            <person name="Zhu H."/>
        </authorList>
    </citation>
    <scope>NUCLEOTIDE SEQUENCE [LARGE SCALE GENOMIC DNA]</scope>
    <source>
        <strain evidence="1 2">92R-1</strain>
    </source>
</reference>
<evidence type="ECO:0000313" key="2">
    <source>
        <dbReference type="Proteomes" id="UP000298337"/>
    </source>
</evidence>
<accession>A0A4Z0P8X9</accession>
<dbReference type="RefSeq" id="WP_135434298.1">
    <property type="nucleotide sequence ID" value="NZ_SRLA01000002.1"/>
</dbReference>
<dbReference type="OrthoDB" id="894378at2"/>
<keyword evidence="2" id="KW-1185">Reference proteome</keyword>
<name>A0A4Z0P8X9_9BACT</name>
<protein>
    <submittedName>
        <fullName evidence="1">Uncharacterized protein</fullName>
    </submittedName>
</protein>
<evidence type="ECO:0000313" key="1">
    <source>
        <dbReference type="EMBL" id="TGE08388.1"/>
    </source>
</evidence>
<dbReference type="EMBL" id="SRLA01000002">
    <property type="protein sequence ID" value="TGE08388.1"/>
    <property type="molecule type" value="Genomic_DNA"/>
</dbReference>
<dbReference type="AlphaFoldDB" id="A0A4Z0P8X9"/>
<sequence>MSKLPYTHPAEDFPGVPTGWTLTYNELSNNFYHVLHTSEYGPAVEKNGSDLEQPISRCVEDAKEIDKQLQVKKSIN</sequence>
<comment type="caution">
    <text evidence="1">The sequence shown here is derived from an EMBL/GenBank/DDBJ whole genome shotgun (WGS) entry which is preliminary data.</text>
</comment>